<dbReference type="Proteomes" id="UP001161391">
    <property type="component" value="Unassembled WGS sequence"/>
</dbReference>
<organism evidence="10 11">
    <name type="scientific">Algimonas ampicilliniresistens</name>
    <dbReference type="NCBI Taxonomy" id="1298735"/>
    <lineage>
        <taxon>Bacteria</taxon>
        <taxon>Pseudomonadati</taxon>
        <taxon>Pseudomonadota</taxon>
        <taxon>Alphaproteobacteria</taxon>
        <taxon>Maricaulales</taxon>
        <taxon>Robiginitomaculaceae</taxon>
        <taxon>Algimonas</taxon>
    </lineage>
</organism>
<dbReference type="SUPFAM" id="SSF55469">
    <property type="entry name" value="FMN-dependent nitroreductase-like"/>
    <property type="match status" value="1"/>
</dbReference>
<comment type="caution">
    <text evidence="10">The sequence shown here is derived from an EMBL/GenBank/DDBJ whole genome shotgun (WGS) entry which is preliminary data.</text>
</comment>
<dbReference type="PANTHER" id="PTHR43821">
    <property type="entry name" value="NAD(P)H NITROREDUCTASE YDJA-RELATED"/>
    <property type="match status" value="1"/>
</dbReference>
<proteinExistence type="inferred from homology"/>
<gene>
    <name evidence="10" type="ORF">GCM10007853_22600</name>
</gene>
<evidence type="ECO:0000256" key="4">
    <source>
        <dbReference type="ARBA" id="ARBA00022643"/>
    </source>
</evidence>
<evidence type="ECO:0000313" key="10">
    <source>
        <dbReference type="EMBL" id="GLQ24386.1"/>
    </source>
</evidence>
<dbReference type="InterPro" id="IPR026021">
    <property type="entry name" value="YdjA-like"/>
</dbReference>
<dbReference type="Pfam" id="PF00881">
    <property type="entry name" value="Nitroreductase"/>
    <property type="match status" value="1"/>
</dbReference>
<dbReference type="InterPro" id="IPR029479">
    <property type="entry name" value="Nitroreductase"/>
</dbReference>
<name>A0ABQ5VA13_9PROT</name>
<evidence type="ECO:0000256" key="1">
    <source>
        <dbReference type="ARBA" id="ARBA00001917"/>
    </source>
</evidence>
<evidence type="ECO:0000256" key="7">
    <source>
        <dbReference type="ARBA" id="ARBA00023027"/>
    </source>
</evidence>
<evidence type="ECO:0000313" key="11">
    <source>
        <dbReference type="Proteomes" id="UP001161391"/>
    </source>
</evidence>
<protein>
    <recommendedName>
        <fullName evidence="8">Putative NAD(P)H nitroreductase</fullName>
        <ecNumber evidence="8">1.-.-.-</ecNumber>
    </recommendedName>
</protein>
<dbReference type="InterPro" id="IPR052530">
    <property type="entry name" value="NAD(P)H_nitroreductase"/>
</dbReference>
<feature type="domain" description="Nitroreductase" evidence="9">
    <location>
        <begin position="3"/>
        <end position="149"/>
    </location>
</feature>
<accession>A0ABQ5VA13</accession>
<keyword evidence="6 8" id="KW-0560">Oxidoreductase</keyword>
<dbReference type="CDD" id="cd02135">
    <property type="entry name" value="YdjA-like"/>
    <property type="match status" value="1"/>
</dbReference>
<evidence type="ECO:0000256" key="8">
    <source>
        <dbReference type="PIRNR" id="PIRNR000232"/>
    </source>
</evidence>
<comment type="cofactor">
    <cofactor evidence="1 8">
        <name>FMN</name>
        <dbReference type="ChEBI" id="CHEBI:58210"/>
    </cofactor>
</comment>
<evidence type="ECO:0000256" key="6">
    <source>
        <dbReference type="ARBA" id="ARBA00023002"/>
    </source>
</evidence>
<dbReference type="PIRSF" id="PIRSF000232">
    <property type="entry name" value="YdjA"/>
    <property type="match status" value="1"/>
</dbReference>
<keyword evidence="11" id="KW-1185">Reference proteome</keyword>
<dbReference type="EMBL" id="BSNK01000002">
    <property type="protein sequence ID" value="GLQ24386.1"/>
    <property type="molecule type" value="Genomic_DNA"/>
</dbReference>
<dbReference type="EC" id="1.-.-.-" evidence="8"/>
<dbReference type="InterPro" id="IPR000415">
    <property type="entry name" value="Nitroreductase-like"/>
</dbReference>
<dbReference type="PANTHER" id="PTHR43821:SF1">
    <property type="entry name" value="NAD(P)H NITROREDUCTASE YDJA-RELATED"/>
    <property type="match status" value="1"/>
</dbReference>
<keyword evidence="3 8" id="KW-0285">Flavoprotein</keyword>
<reference evidence="10" key="1">
    <citation type="journal article" date="2014" name="Int. J. Syst. Evol. Microbiol.">
        <title>Complete genome of a new Firmicutes species belonging to the dominant human colonic microbiota ('Ruminococcus bicirculans') reveals two chromosomes and a selective capacity to utilize plant glucans.</title>
        <authorList>
            <consortium name="NISC Comparative Sequencing Program"/>
            <person name="Wegmann U."/>
            <person name="Louis P."/>
            <person name="Goesmann A."/>
            <person name="Henrissat B."/>
            <person name="Duncan S.H."/>
            <person name="Flint H.J."/>
        </authorList>
    </citation>
    <scope>NUCLEOTIDE SEQUENCE</scope>
    <source>
        <strain evidence="10">NBRC 108219</strain>
    </source>
</reference>
<evidence type="ECO:0000259" key="9">
    <source>
        <dbReference type="Pfam" id="PF00881"/>
    </source>
</evidence>
<keyword evidence="7 8" id="KW-0520">NAD</keyword>
<dbReference type="Gene3D" id="3.40.109.10">
    <property type="entry name" value="NADH Oxidase"/>
    <property type="match status" value="1"/>
</dbReference>
<reference evidence="10" key="2">
    <citation type="submission" date="2023-01" db="EMBL/GenBank/DDBJ databases">
        <title>Draft genome sequence of Algimonas ampicilliniresistens strain NBRC 108219.</title>
        <authorList>
            <person name="Sun Q."/>
            <person name="Mori K."/>
        </authorList>
    </citation>
    <scope>NUCLEOTIDE SEQUENCE</scope>
    <source>
        <strain evidence="10">NBRC 108219</strain>
    </source>
</reference>
<keyword evidence="5 8" id="KW-0521">NADP</keyword>
<sequence>MSEPGPDAETLETILEIGTRVPDHRKLTPWRLVVFQGEARAAFGEVLKAVHRDDYPNYPEDRHQFEADRFLRAPIIIAVISAPKLCPRGTPTWEQQLSAGAVSFNLCLAAQASGFGAQWLTEWYAFDARINAALGMSEGEQVAGFIYIGTPTQPATPRMRPDLSDVVRFA</sequence>
<keyword evidence="4 8" id="KW-0288">FMN</keyword>
<comment type="similarity">
    <text evidence="2 8">Belongs to the nitroreductase family.</text>
</comment>
<evidence type="ECO:0000256" key="3">
    <source>
        <dbReference type="ARBA" id="ARBA00022630"/>
    </source>
</evidence>
<evidence type="ECO:0000256" key="2">
    <source>
        <dbReference type="ARBA" id="ARBA00007118"/>
    </source>
</evidence>
<evidence type="ECO:0000256" key="5">
    <source>
        <dbReference type="ARBA" id="ARBA00022857"/>
    </source>
</evidence>